<dbReference type="InterPro" id="IPR020846">
    <property type="entry name" value="MFS_dom"/>
</dbReference>
<dbReference type="InterPro" id="IPR050814">
    <property type="entry name" value="Myo-inositol_Transporter"/>
</dbReference>
<dbReference type="InterPro" id="IPR036259">
    <property type="entry name" value="MFS_trans_sf"/>
</dbReference>
<sequence length="63" mass="7126">MIFLGTGSVLAYAFNAAFQHVSHGWRYMVGLGVVPSILLGLFLFTCPESPRQLMYHNKMEQCF</sequence>
<evidence type="ECO:0000313" key="7">
    <source>
        <dbReference type="EMBL" id="KAF7572372.1"/>
    </source>
</evidence>
<keyword evidence="2" id="KW-0813">Transport</keyword>
<accession>A0A317AV66</accession>
<keyword evidence="3 6" id="KW-0812">Transmembrane</keyword>
<evidence type="ECO:0000256" key="6">
    <source>
        <dbReference type="SAM" id="Phobius"/>
    </source>
</evidence>
<gene>
    <name evidence="7" type="ORF">PtrM4_098720</name>
</gene>
<dbReference type="AlphaFoldDB" id="A0A317AV66"/>
<evidence type="ECO:0000256" key="5">
    <source>
        <dbReference type="ARBA" id="ARBA00023136"/>
    </source>
</evidence>
<dbReference type="Pfam" id="PF00083">
    <property type="entry name" value="Sugar_tr"/>
    <property type="match status" value="1"/>
</dbReference>
<evidence type="ECO:0000256" key="1">
    <source>
        <dbReference type="ARBA" id="ARBA00004141"/>
    </source>
</evidence>
<organism evidence="7 8">
    <name type="scientific">Pyrenophora tritici-repentis</name>
    <dbReference type="NCBI Taxonomy" id="45151"/>
    <lineage>
        <taxon>Eukaryota</taxon>
        <taxon>Fungi</taxon>
        <taxon>Dikarya</taxon>
        <taxon>Ascomycota</taxon>
        <taxon>Pezizomycotina</taxon>
        <taxon>Dothideomycetes</taxon>
        <taxon>Pleosporomycetidae</taxon>
        <taxon>Pleosporales</taxon>
        <taxon>Pleosporineae</taxon>
        <taxon>Pleosporaceae</taxon>
        <taxon>Pyrenophora</taxon>
    </lineage>
</organism>
<dbReference type="EMBL" id="NQIK02000004">
    <property type="protein sequence ID" value="KAF7572372.1"/>
    <property type="molecule type" value="Genomic_DNA"/>
</dbReference>
<dbReference type="PANTHER" id="PTHR48020">
    <property type="entry name" value="PROTON MYO-INOSITOL COTRANSPORTER"/>
    <property type="match status" value="1"/>
</dbReference>
<dbReference type="PROSITE" id="PS50850">
    <property type="entry name" value="MFS"/>
    <property type="match status" value="1"/>
</dbReference>
<comment type="subcellular location">
    <subcellularLocation>
        <location evidence="1">Membrane</location>
        <topology evidence="1">Multi-pass membrane protein</topology>
    </subcellularLocation>
</comment>
<comment type="caution">
    <text evidence="7">The sequence shown here is derived from an EMBL/GenBank/DDBJ whole genome shotgun (WGS) entry which is preliminary data.</text>
</comment>
<evidence type="ECO:0000256" key="3">
    <source>
        <dbReference type="ARBA" id="ARBA00022692"/>
    </source>
</evidence>
<reference evidence="7 8" key="1">
    <citation type="journal article" date="2018" name="BMC Genomics">
        <title>Comparative genomics of the wheat fungal pathogen Pyrenophora tritici-repentis reveals chromosomal variations and genome plasticity.</title>
        <authorList>
            <person name="Moolhuijzen P."/>
            <person name="See P.T."/>
            <person name="Hane J.K."/>
            <person name="Shi G."/>
            <person name="Liu Z."/>
            <person name="Oliver R.P."/>
            <person name="Moffat C.S."/>
        </authorList>
    </citation>
    <scope>NUCLEOTIDE SEQUENCE [LARGE SCALE GENOMIC DNA]</scope>
    <source>
        <strain evidence="7">M4</strain>
    </source>
</reference>
<dbReference type="InterPro" id="IPR005828">
    <property type="entry name" value="MFS_sugar_transport-like"/>
</dbReference>
<name>A0A317AV66_9PLEO</name>
<evidence type="ECO:0000256" key="4">
    <source>
        <dbReference type="ARBA" id="ARBA00022989"/>
    </source>
</evidence>
<feature type="transmembrane region" description="Helical" evidence="6">
    <location>
        <begin position="25"/>
        <end position="44"/>
    </location>
</feature>
<dbReference type="GO" id="GO:1904679">
    <property type="term" value="P:myo-inositol import across plasma membrane"/>
    <property type="evidence" value="ECO:0007669"/>
    <property type="project" value="TreeGrafter"/>
</dbReference>
<dbReference type="GeneID" id="90956416"/>
<protein>
    <submittedName>
        <fullName evidence="7">Uncharacterized protein</fullName>
    </submittedName>
</protein>
<dbReference type="RefSeq" id="XP_065962942.1">
    <property type="nucleotide sequence ID" value="XM_066107274.1"/>
</dbReference>
<dbReference type="SUPFAM" id="SSF103473">
    <property type="entry name" value="MFS general substrate transporter"/>
    <property type="match status" value="1"/>
</dbReference>
<evidence type="ECO:0000313" key="8">
    <source>
        <dbReference type="Proteomes" id="UP000245464"/>
    </source>
</evidence>
<evidence type="ECO:0000256" key="2">
    <source>
        <dbReference type="ARBA" id="ARBA00022448"/>
    </source>
</evidence>
<keyword evidence="4 6" id="KW-1133">Transmembrane helix</keyword>
<dbReference type="Proteomes" id="UP000245464">
    <property type="component" value="Chromosome 4"/>
</dbReference>
<dbReference type="Gene3D" id="1.20.1250.20">
    <property type="entry name" value="MFS general substrate transporter like domains"/>
    <property type="match status" value="1"/>
</dbReference>
<proteinExistence type="predicted"/>
<dbReference type="GO" id="GO:0016020">
    <property type="term" value="C:membrane"/>
    <property type="evidence" value="ECO:0007669"/>
    <property type="project" value="UniProtKB-SubCell"/>
</dbReference>
<dbReference type="GO" id="GO:0005366">
    <property type="term" value="F:myo-inositol:proton symporter activity"/>
    <property type="evidence" value="ECO:0007669"/>
    <property type="project" value="TreeGrafter"/>
</dbReference>
<keyword evidence="5 6" id="KW-0472">Membrane</keyword>
<dbReference type="PANTHER" id="PTHR48020:SF22">
    <property type="entry name" value="MAJOR FACILITATOR SUPERFAMILY (MFS) PROFILE DOMAIN-CONTAINING PROTEIN-RELATED"/>
    <property type="match status" value="1"/>
</dbReference>
<dbReference type="KEGG" id="ptrr:90956416"/>